<dbReference type="InterPro" id="IPR041527">
    <property type="entry name" value="YhcG_N"/>
</dbReference>
<dbReference type="EMBL" id="LR590484">
    <property type="protein sequence ID" value="VTR47626.1"/>
    <property type="molecule type" value="Genomic_DNA"/>
</dbReference>
<proteinExistence type="predicted"/>
<gene>
    <name evidence="2" type="ORF">NCTC11429_03553</name>
</gene>
<dbReference type="STRING" id="1123265.GCA_000686625_05056"/>
<sequence length="150" mass="17564">MANFIQQNNPELKGFNRRGLYRMIQFYESYAETPIVPSVMTQLQNTENQLNKIVSAVRTEFQFQPQDIRNTLLAQISWTHHLTIFSRCKTEEEREFYLRMTAKEHYSVRELDRQISASLFERTIIGNTKLSTLSKELNNPLCIISAILSS</sequence>
<evidence type="ECO:0000259" key="1">
    <source>
        <dbReference type="Pfam" id="PF17761"/>
    </source>
</evidence>
<dbReference type="PANTHER" id="PTHR30547:SF5">
    <property type="entry name" value="NUCLEASE YHCG-RELATED"/>
    <property type="match status" value="1"/>
</dbReference>
<dbReference type="AlphaFoldDB" id="A0A4U9VKH3"/>
<feature type="domain" description="YhcG N-terminal" evidence="1">
    <location>
        <begin position="62"/>
        <end position="122"/>
    </location>
</feature>
<reference evidence="2 3" key="1">
    <citation type="submission" date="2019-05" db="EMBL/GenBank/DDBJ databases">
        <authorList>
            <consortium name="Pathogen Informatics"/>
        </authorList>
    </citation>
    <scope>NUCLEOTIDE SEQUENCE [LARGE SCALE GENOMIC DNA]</scope>
    <source>
        <strain evidence="2 3">NCTC11429</strain>
    </source>
</reference>
<protein>
    <submittedName>
        <fullName evidence="2">Uncharacterized conserved protein</fullName>
    </submittedName>
</protein>
<evidence type="ECO:0000313" key="3">
    <source>
        <dbReference type="Proteomes" id="UP000308196"/>
    </source>
</evidence>
<dbReference type="Proteomes" id="UP000308196">
    <property type="component" value="Chromosome"/>
</dbReference>
<dbReference type="PANTHER" id="PTHR30547">
    <property type="entry name" value="UNCHARACTERIZED PROTEIN YHCG-RELATED"/>
    <property type="match status" value="1"/>
</dbReference>
<organism evidence="2 3">
    <name type="scientific">Sphingobacterium thalpophilum</name>
    <dbReference type="NCBI Taxonomy" id="259"/>
    <lineage>
        <taxon>Bacteria</taxon>
        <taxon>Pseudomonadati</taxon>
        <taxon>Bacteroidota</taxon>
        <taxon>Sphingobacteriia</taxon>
        <taxon>Sphingobacteriales</taxon>
        <taxon>Sphingobacteriaceae</taxon>
        <taxon>Sphingobacterium</taxon>
    </lineage>
</organism>
<dbReference type="InterPro" id="IPR053148">
    <property type="entry name" value="PD-DEXK-like_domain"/>
</dbReference>
<dbReference type="KEGG" id="stha:NCTC11429_03553"/>
<name>A0A4U9VKH3_9SPHI</name>
<dbReference type="Pfam" id="PF17761">
    <property type="entry name" value="DUF1016_N"/>
    <property type="match status" value="1"/>
</dbReference>
<evidence type="ECO:0000313" key="2">
    <source>
        <dbReference type="EMBL" id="VTR47626.1"/>
    </source>
</evidence>
<accession>A0A4U9VKH3</accession>